<dbReference type="EMBL" id="CH480820">
    <property type="protein sequence ID" value="EDW54157.1"/>
    <property type="molecule type" value="Genomic_DNA"/>
</dbReference>
<evidence type="ECO:0000313" key="2">
    <source>
        <dbReference type="EMBL" id="EDW54157.1"/>
    </source>
</evidence>
<dbReference type="AlphaFoldDB" id="B4I312"/>
<protein>
    <submittedName>
        <fullName evidence="2">GM18134</fullName>
    </submittedName>
</protein>
<organism evidence="3">
    <name type="scientific">Drosophila sechellia</name>
    <name type="common">Fruit fly</name>
    <dbReference type="NCBI Taxonomy" id="7238"/>
    <lineage>
        <taxon>Eukaryota</taxon>
        <taxon>Metazoa</taxon>
        <taxon>Ecdysozoa</taxon>
        <taxon>Arthropoda</taxon>
        <taxon>Hexapoda</taxon>
        <taxon>Insecta</taxon>
        <taxon>Pterygota</taxon>
        <taxon>Neoptera</taxon>
        <taxon>Endopterygota</taxon>
        <taxon>Diptera</taxon>
        <taxon>Brachycera</taxon>
        <taxon>Muscomorpha</taxon>
        <taxon>Ephydroidea</taxon>
        <taxon>Drosophilidae</taxon>
        <taxon>Drosophila</taxon>
        <taxon>Sophophora</taxon>
    </lineage>
</organism>
<dbReference type="Proteomes" id="UP000001292">
    <property type="component" value="Unassembled WGS sequence"/>
</dbReference>
<sequence length="211" mass="21843">MGMGMAMEVEGTRQDLRAAAAPADGTCAWEGCFSGLGLGCGLDSSDGCLPSAAEAAAAATAAATATAAAATTAATSAAAATPTISQACDRQANGFRLLTAGTEKATAHISMHIHRHIQSEPHPWDSSRYRTLRANPRAAGRRGRIYHFQTTSTPPQAAAVGRAARHPRRPPPHFSAGSKTGRPASSCSQLLTSATPNSNIAQRQQQQQKQQ</sequence>
<keyword evidence="3" id="KW-1185">Reference proteome</keyword>
<dbReference type="HOGENOM" id="CLU_1306036_0_0_1"/>
<proteinExistence type="predicted"/>
<name>B4I312_DROSE</name>
<feature type="compositionally biased region" description="Low complexity" evidence="1">
    <location>
        <begin position="202"/>
        <end position="211"/>
    </location>
</feature>
<evidence type="ECO:0000313" key="3">
    <source>
        <dbReference type="Proteomes" id="UP000001292"/>
    </source>
</evidence>
<feature type="compositionally biased region" description="Polar residues" evidence="1">
    <location>
        <begin position="183"/>
        <end position="201"/>
    </location>
</feature>
<dbReference type="OMA" id="AHISMHI"/>
<reference evidence="2 3" key="1">
    <citation type="journal article" date="2007" name="Nature">
        <title>Evolution of genes and genomes on the Drosophila phylogeny.</title>
        <authorList>
            <consortium name="Drosophila 12 Genomes Consortium"/>
            <person name="Clark A.G."/>
            <person name="Eisen M.B."/>
            <person name="Smith D.R."/>
            <person name="Bergman C.M."/>
            <person name="Oliver B."/>
            <person name="Markow T.A."/>
            <person name="Kaufman T.C."/>
            <person name="Kellis M."/>
            <person name="Gelbart W."/>
            <person name="Iyer V.N."/>
            <person name="Pollard D.A."/>
            <person name="Sackton T.B."/>
            <person name="Larracuente A.M."/>
            <person name="Singh N.D."/>
            <person name="Abad J.P."/>
            <person name="Abt D.N."/>
            <person name="Adryan B."/>
            <person name="Aguade M."/>
            <person name="Akashi H."/>
            <person name="Anderson W.W."/>
            <person name="Aquadro C.F."/>
            <person name="Ardell D.H."/>
            <person name="Arguello R."/>
            <person name="Artieri C.G."/>
            <person name="Barbash D.A."/>
            <person name="Barker D."/>
            <person name="Barsanti P."/>
            <person name="Batterham P."/>
            <person name="Batzoglou S."/>
            <person name="Begun D."/>
            <person name="Bhutkar A."/>
            <person name="Blanco E."/>
            <person name="Bosak S.A."/>
            <person name="Bradley R.K."/>
            <person name="Brand A.D."/>
            <person name="Brent M.R."/>
            <person name="Brooks A.N."/>
            <person name="Brown R.H."/>
            <person name="Butlin R.K."/>
            <person name="Caggese C."/>
            <person name="Calvi B.R."/>
            <person name="Bernardo de Carvalho A."/>
            <person name="Caspi A."/>
            <person name="Castrezana S."/>
            <person name="Celniker S.E."/>
            <person name="Chang J.L."/>
            <person name="Chapple C."/>
            <person name="Chatterji S."/>
            <person name="Chinwalla A."/>
            <person name="Civetta A."/>
            <person name="Clifton S.W."/>
            <person name="Comeron J.M."/>
            <person name="Costello J.C."/>
            <person name="Coyne J.A."/>
            <person name="Daub J."/>
            <person name="David R.G."/>
            <person name="Delcher A.L."/>
            <person name="Delehaunty K."/>
            <person name="Do C.B."/>
            <person name="Ebling H."/>
            <person name="Edwards K."/>
            <person name="Eickbush T."/>
            <person name="Evans J.D."/>
            <person name="Filipski A."/>
            <person name="Findeiss S."/>
            <person name="Freyhult E."/>
            <person name="Fulton L."/>
            <person name="Fulton R."/>
            <person name="Garcia A.C."/>
            <person name="Gardiner A."/>
            <person name="Garfield D.A."/>
            <person name="Garvin B.E."/>
            <person name="Gibson G."/>
            <person name="Gilbert D."/>
            <person name="Gnerre S."/>
            <person name="Godfrey J."/>
            <person name="Good R."/>
            <person name="Gotea V."/>
            <person name="Gravely B."/>
            <person name="Greenberg A.J."/>
            <person name="Griffiths-Jones S."/>
            <person name="Gross S."/>
            <person name="Guigo R."/>
            <person name="Gustafson E.A."/>
            <person name="Haerty W."/>
            <person name="Hahn M.W."/>
            <person name="Halligan D.L."/>
            <person name="Halpern A.L."/>
            <person name="Halter G.M."/>
            <person name="Han M.V."/>
            <person name="Heger A."/>
            <person name="Hillier L."/>
            <person name="Hinrichs A.S."/>
            <person name="Holmes I."/>
            <person name="Hoskins R.A."/>
            <person name="Hubisz M.J."/>
            <person name="Hultmark D."/>
            <person name="Huntley M.A."/>
            <person name="Jaffe D.B."/>
            <person name="Jagadeeshan S."/>
            <person name="Jeck W.R."/>
            <person name="Johnson J."/>
            <person name="Jones C.D."/>
            <person name="Jordan W.C."/>
            <person name="Karpen G.H."/>
            <person name="Kataoka E."/>
            <person name="Keightley P.D."/>
            <person name="Kheradpour P."/>
            <person name="Kirkness E.F."/>
            <person name="Koerich L.B."/>
            <person name="Kristiansen K."/>
            <person name="Kudrna D."/>
            <person name="Kulathinal R.J."/>
            <person name="Kumar S."/>
            <person name="Kwok R."/>
            <person name="Lander E."/>
            <person name="Langley C.H."/>
            <person name="Lapoint R."/>
            <person name="Lazzaro B.P."/>
            <person name="Lee S.J."/>
            <person name="Levesque L."/>
            <person name="Li R."/>
            <person name="Lin C.F."/>
            <person name="Lin M.F."/>
            <person name="Lindblad-Toh K."/>
            <person name="Llopart A."/>
            <person name="Long M."/>
            <person name="Low L."/>
            <person name="Lozovsky E."/>
            <person name="Lu J."/>
            <person name="Luo M."/>
            <person name="Machado C.A."/>
            <person name="Makalowski W."/>
            <person name="Marzo M."/>
            <person name="Matsuda M."/>
            <person name="Matzkin L."/>
            <person name="McAllister B."/>
            <person name="McBride C.S."/>
            <person name="McKernan B."/>
            <person name="McKernan K."/>
            <person name="Mendez-Lago M."/>
            <person name="Minx P."/>
            <person name="Mollenhauer M.U."/>
            <person name="Montooth K."/>
            <person name="Mount S.M."/>
            <person name="Mu X."/>
            <person name="Myers E."/>
            <person name="Negre B."/>
            <person name="Newfeld S."/>
            <person name="Nielsen R."/>
            <person name="Noor M.A."/>
            <person name="O'Grady P."/>
            <person name="Pachter L."/>
            <person name="Papaceit M."/>
            <person name="Parisi M.J."/>
            <person name="Parisi M."/>
            <person name="Parts L."/>
            <person name="Pedersen J.S."/>
            <person name="Pesole G."/>
            <person name="Phillippy A.M."/>
            <person name="Ponting C.P."/>
            <person name="Pop M."/>
            <person name="Porcelli D."/>
            <person name="Powell J.R."/>
            <person name="Prohaska S."/>
            <person name="Pruitt K."/>
            <person name="Puig M."/>
            <person name="Quesneville H."/>
            <person name="Ram K.R."/>
            <person name="Rand D."/>
            <person name="Rasmussen M.D."/>
            <person name="Reed L.K."/>
            <person name="Reenan R."/>
            <person name="Reily A."/>
            <person name="Remington K.A."/>
            <person name="Rieger T.T."/>
            <person name="Ritchie M.G."/>
            <person name="Robin C."/>
            <person name="Rogers Y.H."/>
            <person name="Rohde C."/>
            <person name="Rozas J."/>
            <person name="Rubenfield M.J."/>
            <person name="Ruiz A."/>
            <person name="Russo S."/>
            <person name="Salzberg S.L."/>
            <person name="Sanchez-Gracia A."/>
            <person name="Saranga D.J."/>
            <person name="Sato H."/>
            <person name="Schaeffer S.W."/>
            <person name="Schatz M.C."/>
            <person name="Schlenke T."/>
            <person name="Schwartz R."/>
            <person name="Segarra C."/>
            <person name="Singh R.S."/>
            <person name="Sirot L."/>
            <person name="Sirota M."/>
            <person name="Sisneros N.B."/>
            <person name="Smith C.D."/>
            <person name="Smith T.F."/>
            <person name="Spieth J."/>
            <person name="Stage D.E."/>
            <person name="Stark A."/>
            <person name="Stephan W."/>
            <person name="Strausberg R.L."/>
            <person name="Strempel S."/>
            <person name="Sturgill D."/>
            <person name="Sutton G."/>
            <person name="Sutton G.G."/>
            <person name="Tao W."/>
            <person name="Teichmann S."/>
            <person name="Tobari Y.N."/>
            <person name="Tomimura Y."/>
            <person name="Tsolas J.M."/>
            <person name="Valente V.L."/>
            <person name="Venter E."/>
            <person name="Venter J.C."/>
            <person name="Vicario S."/>
            <person name="Vieira F.G."/>
            <person name="Vilella A.J."/>
            <person name="Villasante A."/>
            <person name="Walenz B."/>
            <person name="Wang J."/>
            <person name="Wasserman M."/>
            <person name="Watts T."/>
            <person name="Wilson D."/>
            <person name="Wilson R.K."/>
            <person name="Wing R.A."/>
            <person name="Wolfner M.F."/>
            <person name="Wong A."/>
            <person name="Wong G.K."/>
            <person name="Wu C.I."/>
            <person name="Wu G."/>
            <person name="Yamamoto D."/>
            <person name="Yang H.P."/>
            <person name="Yang S.P."/>
            <person name="Yorke J.A."/>
            <person name="Yoshida K."/>
            <person name="Zdobnov E."/>
            <person name="Zhang P."/>
            <person name="Zhang Y."/>
            <person name="Zimin A.V."/>
            <person name="Baldwin J."/>
            <person name="Abdouelleil A."/>
            <person name="Abdulkadir J."/>
            <person name="Abebe A."/>
            <person name="Abera B."/>
            <person name="Abreu J."/>
            <person name="Acer S.C."/>
            <person name="Aftuck L."/>
            <person name="Alexander A."/>
            <person name="An P."/>
            <person name="Anderson E."/>
            <person name="Anderson S."/>
            <person name="Arachi H."/>
            <person name="Azer M."/>
            <person name="Bachantsang P."/>
            <person name="Barry A."/>
            <person name="Bayul T."/>
            <person name="Berlin A."/>
            <person name="Bessette D."/>
            <person name="Bloom T."/>
            <person name="Blye J."/>
            <person name="Boguslavskiy L."/>
            <person name="Bonnet C."/>
            <person name="Boukhgalter B."/>
            <person name="Bourzgui I."/>
            <person name="Brown A."/>
            <person name="Cahill P."/>
            <person name="Channer S."/>
            <person name="Cheshatsang Y."/>
            <person name="Chuda L."/>
            <person name="Citroen M."/>
            <person name="Collymore A."/>
            <person name="Cooke P."/>
            <person name="Costello M."/>
            <person name="D'Aco K."/>
            <person name="Daza R."/>
            <person name="De Haan G."/>
            <person name="DeGray S."/>
            <person name="DeMaso C."/>
            <person name="Dhargay N."/>
            <person name="Dooley K."/>
            <person name="Dooley E."/>
            <person name="Doricent M."/>
            <person name="Dorje P."/>
            <person name="Dorjee K."/>
            <person name="Dupes A."/>
            <person name="Elong R."/>
            <person name="Falk J."/>
            <person name="Farina A."/>
            <person name="Faro S."/>
            <person name="Ferguson D."/>
            <person name="Fisher S."/>
            <person name="Foley C.D."/>
            <person name="Franke A."/>
            <person name="Friedrich D."/>
            <person name="Gadbois L."/>
            <person name="Gearin G."/>
            <person name="Gearin C.R."/>
            <person name="Giannoukos G."/>
            <person name="Goode T."/>
            <person name="Graham J."/>
            <person name="Grandbois E."/>
            <person name="Grewal S."/>
            <person name="Gyaltsen K."/>
            <person name="Hafez N."/>
            <person name="Hagos B."/>
            <person name="Hall J."/>
            <person name="Henson C."/>
            <person name="Hollinger A."/>
            <person name="Honan T."/>
            <person name="Huard M.D."/>
            <person name="Hughes L."/>
            <person name="Hurhula B."/>
            <person name="Husby M.E."/>
            <person name="Kamat A."/>
            <person name="Kanga B."/>
            <person name="Kashin S."/>
            <person name="Khazanovich D."/>
            <person name="Kisner P."/>
            <person name="Lance K."/>
            <person name="Lara M."/>
            <person name="Lee W."/>
            <person name="Lennon N."/>
            <person name="Letendre F."/>
            <person name="LeVine R."/>
            <person name="Lipovsky A."/>
            <person name="Liu X."/>
            <person name="Liu J."/>
            <person name="Liu S."/>
            <person name="Lokyitsang T."/>
            <person name="Lokyitsang Y."/>
            <person name="Lubonja R."/>
            <person name="Lui A."/>
            <person name="MacDonald P."/>
            <person name="Magnisalis V."/>
            <person name="Maru K."/>
            <person name="Matthews C."/>
            <person name="McCusker W."/>
            <person name="McDonough S."/>
            <person name="Mehta T."/>
            <person name="Meldrim J."/>
            <person name="Meneus L."/>
            <person name="Mihai O."/>
            <person name="Mihalev A."/>
            <person name="Mihova T."/>
            <person name="Mittelman R."/>
            <person name="Mlenga V."/>
            <person name="Montmayeur A."/>
            <person name="Mulrain L."/>
            <person name="Navidi A."/>
            <person name="Naylor J."/>
            <person name="Negash T."/>
            <person name="Nguyen T."/>
            <person name="Nguyen N."/>
            <person name="Nicol R."/>
            <person name="Norbu C."/>
            <person name="Norbu N."/>
            <person name="Novod N."/>
            <person name="O'Neill B."/>
            <person name="Osman S."/>
            <person name="Markiewicz E."/>
            <person name="Oyono O.L."/>
            <person name="Patti C."/>
            <person name="Phunkhang P."/>
            <person name="Pierre F."/>
            <person name="Priest M."/>
            <person name="Raghuraman S."/>
            <person name="Rege F."/>
            <person name="Reyes R."/>
            <person name="Rise C."/>
            <person name="Rogov P."/>
            <person name="Ross K."/>
            <person name="Ryan E."/>
            <person name="Settipalli S."/>
            <person name="Shea T."/>
            <person name="Sherpa N."/>
            <person name="Shi L."/>
            <person name="Shih D."/>
            <person name="Sparrow T."/>
            <person name="Spaulding J."/>
            <person name="Stalker J."/>
            <person name="Stange-Thomann N."/>
            <person name="Stavropoulos S."/>
            <person name="Stone C."/>
            <person name="Strader C."/>
            <person name="Tesfaye S."/>
            <person name="Thomson T."/>
            <person name="Thoulutsang Y."/>
            <person name="Thoulutsang D."/>
            <person name="Topham K."/>
            <person name="Topping I."/>
            <person name="Tsamla T."/>
            <person name="Vassiliev H."/>
            <person name="Vo A."/>
            <person name="Wangchuk T."/>
            <person name="Wangdi T."/>
            <person name="Weiand M."/>
            <person name="Wilkinson J."/>
            <person name="Wilson A."/>
            <person name="Yadav S."/>
            <person name="Young G."/>
            <person name="Yu Q."/>
            <person name="Zembek L."/>
            <person name="Zhong D."/>
            <person name="Zimmer A."/>
            <person name="Zwirko Z."/>
            <person name="Jaffe D.B."/>
            <person name="Alvarez P."/>
            <person name="Brockman W."/>
            <person name="Butler J."/>
            <person name="Chin C."/>
            <person name="Gnerre S."/>
            <person name="Grabherr M."/>
            <person name="Kleber M."/>
            <person name="Mauceli E."/>
            <person name="MacCallum I."/>
        </authorList>
    </citation>
    <scope>NUCLEOTIDE SEQUENCE [LARGE SCALE GENOMIC DNA]</scope>
    <source>
        <strain evidence="3">Rob3c / Tucson 14021-0248.25</strain>
    </source>
</reference>
<accession>B4I312</accession>
<gene>
    <name evidence="2" type="primary">Dsec\GM18134</name>
    <name evidence="2" type="ORF">Dsec_GM18134</name>
</gene>
<evidence type="ECO:0000256" key="1">
    <source>
        <dbReference type="SAM" id="MobiDB-lite"/>
    </source>
</evidence>
<feature type="region of interest" description="Disordered" evidence="1">
    <location>
        <begin position="135"/>
        <end position="211"/>
    </location>
</feature>